<dbReference type="OMA" id="QKICRNG"/>
<feature type="transmembrane region" description="Helical" evidence="4">
    <location>
        <begin position="47"/>
        <end position="66"/>
    </location>
</feature>
<proteinExistence type="predicted"/>
<dbReference type="GO" id="GO:0005509">
    <property type="term" value="F:calcium ion binding"/>
    <property type="evidence" value="ECO:0000318"/>
    <property type="project" value="GO_Central"/>
</dbReference>
<dbReference type="PaxDb" id="3635-A0A1U8M5N2"/>
<reference evidence="7" key="2">
    <citation type="submission" date="2025-08" db="UniProtKB">
        <authorList>
            <consortium name="RefSeq"/>
        </authorList>
    </citation>
    <scope>IDENTIFICATION</scope>
</reference>
<evidence type="ECO:0000259" key="5">
    <source>
        <dbReference type="PROSITE" id="PS50222"/>
    </source>
</evidence>
<evidence type="ECO:0000313" key="7">
    <source>
        <dbReference type="RefSeq" id="XP_016722126.2"/>
    </source>
</evidence>
<dbReference type="Proteomes" id="UP000818029">
    <property type="component" value="Chromosome A12"/>
</dbReference>
<dbReference type="SUPFAM" id="SSF47473">
    <property type="entry name" value="EF-hand"/>
    <property type="match status" value="1"/>
</dbReference>
<dbReference type="Gene3D" id="1.10.238.10">
    <property type="entry name" value="EF-hand"/>
    <property type="match status" value="1"/>
</dbReference>
<sequence>MVAPFALKETEKKSSWSRSEMIPLWGIILSLVFLNLVIILHDFYSSFRFIVSILKSFLGVFSYIWVPSNPKPPTPQKICRNGNEILNAAAEDQSAETNDGRDFSFSELKRVMEKAGVSEIGGLFEEEEPSLMEVKEAFDVLDENKDGFIDAKELRNALISLGLMEEASEDDCKTMIKGFDDNCDGRIDFNEFVKVLETSFCF</sequence>
<dbReference type="InterPro" id="IPR018247">
    <property type="entry name" value="EF_Hand_1_Ca_BS"/>
</dbReference>
<protein>
    <submittedName>
        <fullName evidence="7">Probable calcium-binding protein CML45</fullName>
    </submittedName>
</protein>
<keyword evidence="4" id="KW-1133">Transmembrane helix</keyword>
<feature type="transmembrane region" description="Helical" evidence="4">
    <location>
        <begin position="21"/>
        <end position="41"/>
    </location>
</feature>
<dbReference type="CDD" id="cd00051">
    <property type="entry name" value="EFh"/>
    <property type="match status" value="1"/>
</dbReference>
<reference evidence="6" key="1">
    <citation type="journal article" date="2020" name="Nat. Genet.">
        <title>Genomic diversifications of five Gossypium allopolyploid species and their impact on cotton improvement.</title>
        <authorList>
            <person name="Chen Z.J."/>
            <person name="Sreedasyam A."/>
            <person name="Ando A."/>
            <person name="Song Q."/>
            <person name="De Santiago L.M."/>
            <person name="Hulse-Kemp A.M."/>
            <person name="Ding M."/>
            <person name="Ye W."/>
            <person name="Kirkbride R.C."/>
            <person name="Jenkins J."/>
            <person name="Plott C."/>
            <person name="Lovell J."/>
            <person name="Lin Y.M."/>
            <person name="Vaughn R."/>
            <person name="Liu B."/>
            <person name="Simpson S."/>
            <person name="Scheffler B.E."/>
            <person name="Wen L."/>
            <person name="Saski C.A."/>
            <person name="Grover C.E."/>
            <person name="Hu G."/>
            <person name="Conover J.L."/>
            <person name="Carlson J.W."/>
            <person name="Shu S."/>
            <person name="Boston L.B."/>
            <person name="Williams M."/>
            <person name="Peterson D.G."/>
            <person name="McGee K."/>
            <person name="Jones D.C."/>
            <person name="Wendel J.F."/>
            <person name="Stelly D.M."/>
            <person name="Grimwood J."/>
            <person name="Schmutz J."/>
        </authorList>
    </citation>
    <scope>NUCLEOTIDE SEQUENCE [LARGE SCALE GENOMIC DNA]</scope>
    <source>
        <strain evidence="6">cv. TM-1</strain>
    </source>
</reference>
<dbReference type="InterPro" id="IPR039647">
    <property type="entry name" value="EF_hand_pair_protein_CML-like"/>
</dbReference>
<dbReference type="InterPro" id="IPR011992">
    <property type="entry name" value="EF-hand-dom_pair"/>
</dbReference>
<evidence type="ECO:0000256" key="4">
    <source>
        <dbReference type="SAM" id="Phobius"/>
    </source>
</evidence>
<dbReference type="RefSeq" id="XP_016722126.2">
    <property type="nucleotide sequence ID" value="XM_016866637.2"/>
</dbReference>
<dbReference type="InterPro" id="IPR002048">
    <property type="entry name" value="EF_hand_dom"/>
</dbReference>
<evidence type="ECO:0000256" key="1">
    <source>
        <dbReference type="ARBA" id="ARBA00022723"/>
    </source>
</evidence>
<organism evidence="6 7">
    <name type="scientific">Gossypium hirsutum</name>
    <name type="common">Upland cotton</name>
    <name type="synonym">Gossypium mexicanum</name>
    <dbReference type="NCBI Taxonomy" id="3635"/>
    <lineage>
        <taxon>Eukaryota</taxon>
        <taxon>Viridiplantae</taxon>
        <taxon>Streptophyta</taxon>
        <taxon>Embryophyta</taxon>
        <taxon>Tracheophyta</taxon>
        <taxon>Spermatophyta</taxon>
        <taxon>Magnoliopsida</taxon>
        <taxon>eudicotyledons</taxon>
        <taxon>Gunneridae</taxon>
        <taxon>Pentapetalae</taxon>
        <taxon>rosids</taxon>
        <taxon>malvids</taxon>
        <taxon>Malvales</taxon>
        <taxon>Malvaceae</taxon>
        <taxon>Malvoideae</taxon>
        <taxon>Gossypium</taxon>
    </lineage>
</organism>
<evidence type="ECO:0000313" key="6">
    <source>
        <dbReference type="Proteomes" id="UP000818029"/>
    </source>
</evidence>
<dbReference type="PROSITE" id="PS00018">
    <property type="entry name" value="EF_HAND_1"/>
    <property type="match status" value="2"/>
</dbReference>
<dbReference type="GeneID" id="107934265"/>
<dbReference type="Pfam" id="PF13499">
    <property type="entry name" value="EF-hand_7"/>
    <property type="match status" value="1"/>
</dbReference>
<dbReference type="PANTHER" id="PTHR10891">
    <property type="entry name" value="EF-HAND CALCIUM-BINDING DOMAIN CONTAINING PROTEIN"/>
    <property type="match status" value="1"/>
</dbReference>
<dbReference type="PROSITE" id="PS50222">
    <property type="entry name" value="EF_HAND_2"/>
    <property type="match status" value="2"/>
</dbReference>
<keyword evidence="4" id="KW-0812">Transmembrane</keyword>
<gene>
    <name evidence="7" type="primary">LOC107934265</name>
</gene>
<evidence type="ECO:0000256" key="3">
    <source>
        <dbReference type="ARBA" id="ARBA00022837"/>
    </source>
</evidence>
<feature type="domain" description="EF-hand" evidence="5">
    <location>
        <begin position="167"/>
        <end position="202"/>
    </location>
</feature>
<keyword evidence="3" id="KW-0106">Calcium</keyword>
<accession>A0A1U8M5N2</accession>
<dbReference type="AlphaFoldDB" id="A0A1U8M5N2"/>
<feature type="domain" description="EF-hand" evidence="5">
    <location>
        <begin position="129"/>
        <end position="164"/>
    </location>
</feature>
<dbReference type="SMR" id="A0A1U8M5N2"/>
<dbReference type="STRING" id="3635.A0A1U8M5N2"/>
<keyword evidence="1" id="KW-0479">Metal-binding</keyword>
<dbReference type="KEGG" id="ghi:107934265"/>
<dbReference type="SMART" id="SM00054">
    <property type="entry name" value="EFh"/>
    <property type="match status" value="2"/>
</dbReference>
<keyword evidence="2" id="KW-0677">Repeat</keyword>
<name>A0A1U8M5N2_GOSHI</name>
<keyword evidence="4" id="KW-0472">Membrane</keyword>
<evidence type="ECO:0000256" key="2">
    <source>
        <dbReference type="ARBA" id="ARBA00022737"/>
    </source>
</evidence>
<keyword evidence="6" id="KW-1185">Reference proteome</keyword>